<dbReference type="Pfam" id="PF00060">
    <property type="entry name" value="Lig_chan"/>
    <property type="match status" value="1"/>
</dbReference>
<dbReference type="InterPro" id="IPR001320">
    <property type="entry name" value="Iontro_rcpt_C"/>
</dbReference>
<dbReference type="STRING" id="1157962.A0A250WWI8"/>
<evidence type="ECO:0000256" key="6">
    <source>
        <dbReference type="ARBA" id="ARBA00023136"/>
    </source>
</evidence>
<feature type="domain" description="Ionotropic glutamate receptor C-terminal" evidence="13">
    <location>
        <begin position="184"/>
        <end position="492"/>
    </location>
</feature>
<dbReference type="PANTHER" id="PTHR18966">
    <property type="entry name" value="IONOTROPIC GLUTAMATE RECEPTOR"/>
    <property type="match status" value="1"/>
</dbReference>
<sequence length="690" mass="74294">MLNFVAFLVLFSLNIFLASSDSTQQILQALNGRNITCAHVGIWPGDGFLRISDNLPNYAAVLDELNSVPVNSSHVLDPKTITGMSVQILLALANTSASLGYPFNVTFEYFPLGPSFSTTQNLAYALSKYDCLISELSVTPDRVPAMDFMVPDVYSGFQVMGYAPYIEPVPLIDKFLSVFKPFSLSCWLAIFGLVIMSAIMMLLYESGQGVNDSDFAWWEVRPAAHPWLRTEHTEANFRPSMLLSQLDRAGYCLYKGVTSMFAGQNVRPKTAPGRIYATGMALCFMIFVATYVANLASILTVGSVSVQPISSVQDILAQGKVCCVRNGMAHLSFVRQAFPTMKILPTNPASELGLAQNIEAGRCAAAITTTPLIRYFLSSNSEYGCKMQAVGQSLSAGYYSIPWSLTYPGNTDEATSSPSLSGTQAGIPQRRSLAAAMSLLFVNLINNGVIENITEANFPSSAPPNCSTATANSSVSLEALDLSGVFLIQAVATAVAFALYLVLGLRRRHLEASARAITTVTKSSADLVSKSFLKTSRKTTRRGSRRHSSLNKQATVLSLAPRVAKVSATTVPSGTLQAACVAVKQDDEKEMMMYEQQAGVGMTARAGGEIMMYESQDSYGRHQHHDIMNGTKKSHLGRAGTASGSSMIMDNDNESEAVTREYHLIPAASSAVEGGRIMAVDVEAGHAGSR</sequence>
<evidence type="ECO:0000256" key="3">
    <source>
        <dbReference type="ARBA" id="ARBA00022692"/>
    </source>
</evidence>
<keyword evidence="10" id="KW-0407">Ion channel</keyword>
<evidence type="ECO:0000256" key="4">
    <source>
        <dbReference type="ARBA" id="ARBA00022989"/>
    </source>
</evidence>
<keyword evidence="9" id="KW-1071">Ligand-gated ion channel</keyword>
<keyword evidence="5" id="KW-0406">Ion transport</keyword>
<evidence type="ECO:0000259" key="13">
    <source>
        <dbReference type="Pfam" id="PF00060"/>
    </source>
</evidence>
<feature type="chain" id="PRO_5012603288" description="Ionotropic glutamate receptor C-terminal domain-containing protein" evidence="12">
    <location>
        <begin position="21"/>
        <end position="690"/>
    </location>
</feature>
<evidence type="ECO:0000256" key="1">
    <source>
        <dbReference type="ARBA" id="ARBA00004141"/>
    </source>
</evidence>
<evidence type="ECO:0000256" key="5">
    <source>
        <dbReference type="ARBA" id="ARBA00023065"/>
    </source>
</evidence>
<name>A0A250WWI8_9CHLO</name>
<dbReference type="Proteomes" id="UP000232323">
    <property type="component" value="Unassembled WGS sequence"/>
</dbReference>
<evidence type="ECO:0000256" key="8">
    <source>
        <dbReference type="ARBA" id="ARBA00023180"/>
    </source>
</evidence>
<dbReference type="GO" id="GO:0015276">
    <property type="term" value="F:ligand-gated monoatomic ion channel activity"/>
    <property type="evidence" value="ECO:0007669"/>
    <property type="project" value="InterPro"/>
</dbReference>
<keyword evidence="15" id="KW-1185">Reference proteome</keyword>
<accession>A0A250WWI8</accession>
<evidence type="ECO:0000256" key="12">
    <source>
        <dbReference type="SAM" id="SignalP"/>
    </source>
</evidence>
<evidence type="ECO:0000256" key="7">
    <source>
        <dbReference type="ARBA" id="ARBA00023170"/>
    </source>
</evidence>
<protein>
    <recommendedName>
        <fullName evidence="13">Ionotropic glutamate receptor C-terminal domain-containing protein</fullName>
    </recommendedName>
</protein>
<evidence type="ECO:0000256" key="10">
    <source>
        <dbReference type="ARBA" id="ARBA00023303"/>
    </source>
</evidence>
<dbReference type="SUPFAM" id="SSF53850">
    <property type="entry name" value="Periplasmic binding protein-like II"/>
    <property type="match status" value="1"/>
</dbReference>
<organism evidence="14 15">
    <name type="scientific">Chlamydomonas eustigma</name>
    <dbReference type="NCBI Taxonomy" id="1157962"/>
    <lineage>
        <taxon>Eukaryota</taxon>
        <taxon>Viridiplantae</taxon>
        <taxon>Chlorophyta</taxon>
        <taxon>core chlorophytes</taxon>
        <taxon>Chlorophyceae</taxon>
        <taxon>CS clade</taxon>
        <taxon>Chlamydomonadales</taxon>
        <taxon>Chlamydomonadaceae</taxon>
        <taxon>Chlamydomonas</taxon>
    </lineage>
</organism>
<feature type="transmembrane region" description="Helical" evidence="11">
    <location>
        <begin position="482"/>
        <end position="503"/>
    </location>
</feature>
<feature type="signal peptide" evidence="12">
    <location>
        <begin position="1"/>
        <end position="20"/>
    </location>
</feature>
<keyword evidence="8" id="KW-0325">Glycoprotein</keyword>
<comment type="caution">
    <text evidence="14">The sequence shown here is derived from an EMBL/GenBank/DDBJ whole genome shotgun (WGS) entry which is preliminary data.</text>
</comment>
<feature type="transmembrane region" description="Helical" evidence="11">
    <location>
        <begin position="275"/>
        <end position="299"/>
    </location>
</feature>
<dbReference type="Gene3D" id="1.10.287.70">
    <property type="match status" value="1"/>
</dbReference>
<reference evidence="14 15" key="1">
    <citation type="submission" date="2017-08" db="EMBL/GenBank/DDBJ databases">
        <title>Acidophilic green algal genome provides insights into adaptation to an acidic environment.</title>
        <authorList>
            <person name="Hirooka S."/>
            <person name="Hirose Y."/>
            <person name="Kanesaki Y."/>
            <person name="Higuchi S."/>
            <person name="Fujiwara T."/>
            <person name="Onuma R."/>
            <person name="Era A."/>
            <person name="Ohbayashi R."/>
            <person name="Uzuka A."/>
            <person name="Nozaki H."/>
            <person name="Yoshikawa H."/>
            <person name="Miyagishima S.Y."/>
        </authorList>
    </citation>
    <scope>NUCLEOTIDE SEQUENCE [LARGE SCALE GENOMIC DNA]</scope>
    <source>
        <strain evidence="14 15">NIES-2499</strain>
    </source>
</reference>
<dbReference type="OrthoDB" id="5984008at2759"/>
<dbReference type="GO" id="GO:0016020">
    <property type="term" value="C:membrane"/>
    <property type="evidence" value="ECO:0007669"/>
    <property type="project" value="UniProtKB-SubCell"/>
</dbReference>
<dbReference type="AlphaFoldDB" id="A0A250WWI8"/>
<evidence type="ECO:0000313" key="15">
    <source>
        <dbReference type="Proteomes" id="UP000232323"/>
    </source>
</evidence>
<keyword evidence="7" id="KW-0675">Receptor</keyword>
<keyword evidence="3 11" id="KW-0812">Transmembrane</keyword>
<feature type="transmembrane region" description="Helical" evidence="11">
    <location>
        <begin position="182"/>
        <end position="204"/>
    </location>
</feature>
<keyword evidence="12" id="KW-0732">Signal</keyword>
<dbReference type="EMBL" id="BEGY01000011">
    <property type="protein sequence ID" value="GAX75198.1"/>
    <property type="molecule type" value="Genomic_DNA"/>
</dbReference>
<evidence type="ECO:0000256" key="11">
    <source>
        <dbReference type="SAM" id="Phobius"/>
    </source>
</evidence>
<proteinExistence type="predicted"/>
<keyword evidence="6 11" id="KW-0472">Membrane</keyword>
<keyword evidence="2" id="KW-0813">Transport</keyword>
<keyword evidence="4 11" id="KW-1133">Transmembrane helix</keyword>
<evidence type="ECO:0000313" key="14">
    <source>
        <dbReference type="EMBL" id="GAX75198.1"/>
    </source>
</evidence>
<dbReference type="InterPro" id="IPR015683">
    <property type="entry name" value="Ionotropic_Glu_rcpt"/>
</dbReference>
<gene>
    <name evidence="14" type="ORF">CEUSTIGMA_g2642.t1</name>
</gene>
<evidence type="ECO:0000256" key="2">
    <source>
        <dbReference type="ARBA" id="ARBA00022448"/>
    </source>
</evidence>
<comment type="subcellular location">
    <subcellularLocation>
        <location evidence="1">Membrane</location>
        <topology evidence="1">Multi-pass membrane protein</topology>
    </subcellularLocation>
</comment>
<evidence type="ECO:0000256" key="9">
    <source>
        <dbReference type="ARBA" id="ARBA00023286"/>
    </source>
</evidence>